<keyword evidence="2" id="KW-0812">Transmembrane</keyword>
<feature type="region of interest" description="Disordered" evidence="1">
    <location>
        <begin position="47"/>
        <end position="73"/>
    </location>
</feature>
<dbReference type="AlphaFoldDB" id="A0A1H3LS36"/>
<evidence type="ECO:0000256" key="1">
    <source>
        <dbReference type="SAM" id="MobiDB-lite"/>
    </source>
</evidence>
<keyword evidence="2" id="KW-1133">Transmembrane helix</keyword>
<dbReference type="STRING" id="589385.SAMN05421504_106317"/>
<feature type="transmembrane region" description="Helical" evidence="2">
    <location>
        <begin position="83"/>
        <end position="104"/>
    </location>
</feature>
<accession>A0A1H3LS36</accession>
<dbReference type="RefSeq" id="WP_091293796.1">
    <property type="nucleotide sequence ID" value="NZ_FNON01000006.1"/>
</dbReference>
<evidence type="ECO:0000256" key="2">
    <source>
        <dbReference type="SAM" id="Phobius"/>
    </source>
</evidence>
<protein>
    <submittedName>
        <fullName evidence="3">Uncharacterized protein</fullName>
    </submittedName>
</protein>
<sequence>MHDRQGTRREPVRSDTVDTIRIEDVIPADFLNDTRVDREYLEQVFREPQKFVPPRAQDEPEPQPEELEPEQQTESRLARRAKLGGLLVAASLVTGSVIAAASLAGHRQQQNVPTVVEPAGAAALGGFAVPDPVSGGQGASGAPRQAKPGAGSPAVVQAAETPAATTDRTGGAPDAAKPQVAVAGAPAQKLDIVKKFYEMIDFNPAGALSLLDPLLAGSEPGDLVRAWSSMDALKVLEATVQPDGSVIAVVTMREPDGGRLRVTQLLRMAETAGGLISEVKLLSAQQM</sequence>
<gene>
    <name evidence="3" type="ORF">SAMN05421504_106317</name>
</gene>
<keyword evidence="4" id="KW-1185">Reference proteome</keyword>
<dbReference type="OrthoDB" id="3609074at2"/>
<organism evidence="3 4">
    <name type="scientific">Amycolatopsis xylanica</name>
    <dbReference type="NCBI Taxonomy" id="589385"/>
    <lineage>
        <taxon>Bacteria</taxon>
        <taxon>Bacillati</taxon>
        <taxon>Actinomycetota</taxon>
        <taxon>Actinomycetes</taxon>
        <taxon>Pseudonocardiales</taxon>
        <taxon>Pseudonocardiaceae</taxon>
        <taxon>Amycolatopsis</taxon>
    </lineage>
</organism>
<feature type="region of interest" description="Disordered" evidence="1">
    <location>
        <begin position="134"/>
        <end position="178"/>
    </location>
</feature>
<dbReference type="EMBL" id="FNON01000006">
    <property type="protein sequence ID" value="SDY66788.1"/>
    <property type="molecule type" value="Genomic_DNA"/>
</dbReference>
<name>A0A1H3LS36_9PSEU</name>
<proteinExistence type="predicted"/>
<feature type="compositionally biased region" description="Acidic residues" evidence="1">
    <location>
        <begin position="59"/>
        <end position="71"/>
    </location>
</feature>
<dbReference type="Proteomes" id="UP000199515">
    <property type="component" value="Unassembled WGS sequence"/>
</dbReference>
<reference evidence="3 4" key="1">
    <citation type="submission" date="2016-10" db="EMBL/GenBank/DDBJ databases">
        <authorList>
            <person name="de Groot N.N."/>
        </authorList>
    </citation>
    <scope>NUCLEOTIDE SEQUENCE [LARGE SCALE GENOMIC DNA]</scope>
    <source>
        <strain evidence="3 4">CPCC 202699</strain>
    </source>
</reference>
<evidence type="ECO:0000313" key="3">
    <source>
        <dbReference type="EMBL" id="SDY66788.1"/>
    </source>
</evidence>
<keyword evidence="2" id="KW-0472">Membrane</keyword>
<evidence type="ECO:0000313" key="4">
    <source>
        <dbReference type="Proteomes" id="UP000199515"/>
    </source>
</evidence>